<evidence type="ECO:0000313" key="7">
    <source>
        <dbReference type="Proteomes" id="UP001470230"/>
    </source>
</evidence>
<feature type="repeat" description="ANK" evidence="3">
    <location>
        <begin position="500"/>
        <end position="532"/>
    </location>
</feature>
<dbReference type="SUPFAM" id="SSF48403">
    <property type="entry name" value="Ankyrin repeat"/>
    <property type="match status" value="3"/>
</dbReference>
<reference evidence="6 7" key="1">
    <citation type="submission" date="2024-04" db="EMBL/GenBank/DDBJ databases">
        <title>Tritrichomonas musculus Genome.</title>
        <authorList>
            <person name="Alves-Ferreira E."/>
            <person name="Grigg M."/>
            <person name="Lorenzi H."/>
            <person name="Galac M."/>
        </authorList>
    </citation>
    <scope>NUCLEOTIDE SEQUENCE [LARGE SCALE GENOMIC DNA]</scope>
    <source>
        <strain evidence="6 7">EAF2021</strain>
    </source>
</reference>
<keyword evidence="4" id="KW-0175">Coiled coil</keyword>
<dbReference type="SMART" id="SM00248">
    <property type="entry name" value="ANK"/>
    <property type="match status" value="12"/>
</dbReference>
<dbReference type="InterPro" id="IPR002110">
    <property type="entry name" value="Ankyrin_rpt"/>
</dbReference>
<dbReference type="Gene3D" id="6.10.250.3150">
    <property type="match status" value="1"/>
</dbReference>
<evidence type="ECO:0000256" key="3">
    <source>
        <dbReference type="PROSITE-ProRule" id="PRU00023"/>
    </source>
</evidence>
<keyword evidence="7" id="KW-1185">Reference proteome</keyword>
<dbReference type="Gene3D" id="1.25.40.20">
    <property type="entry name" value="Ankyrin repeat-containing domain"/>
    <property type="match status" value="3"/>
</dbReference>
<dbReference type="PANTHER" id="PTHR24198:SF165">
    <property type="entry name" value="ANKYRIN REPEAT-CONTAINING PROTEIN-RELATED"/>
    <property type="match status" value="1"/>
</dbReference>
<evidence type="ECO:0000313" key="5">
    <source>
        <dbReference type="EMBL" id="KAK8834253.1"/>
    </source>
</evidence>
<dbReference type="InterPro" id="IPR036770">
    <property type="entry name" value="Ankyrin_rpt-contain_sf"/>
</dbReference>
<organism evidence="6 7">
    <name type="scientific">Tritrichomonas musculus</name>
    <dbReference type="NCBI Taxonomy" id="1915356"/>
    <lineage>
        <taxon>Eukaryota</taxon>
        <taxon>Metamonada</taxon>
        <taxon>Parabasalia</taxon>
        <taxon>Tritrichomonadida</taxon>
        <taxon>Tritrichomonadidae</taxon>
        <taxon>Tritrichomonas</taxon>
    </lineage>
</organism>
<gene>
    <name evidence="6" type="ORF">M9Y10_025635</name>
    <name evidence="5" type="ORF">M9Y10_032326</name>
</gene>
<dbReference type="PROSITE" id="PS50088">
    <property type="entry name" value="ANK_REPEAT"/>
    <property type="match status" value="2"/>
</dbReference>
<feature type="coiled-coil region" evidence="4">
    <location>
        <begin position="912"/>
        <end position="967"/>
    </location>
</feature>
<evidence type="ECO:0000313" key="6">
    <source>
        <dbReference type="EMBL" id="KAK8842770.1"/>
    </source>
</evidence>
<evidence type="ECO:0000256" key="4">
    <source>
        <dbReference type="SAM" id="Coils"/>
    </source>
</evidence>
<evidence type="ECO:0000256" key="1">
    <source>
        <dbReference type="ARBA" id="ARBA00022737"/>
    </source>
</evidence>
<keyword evidence="6" id="KW-0675">Receptor</keyword>
<evidence type="ECO:0000256" key="2">
    <source>
        <dbReference type="ARBA" id="ARBA00023043"/>
    </source>
</evidence>
<dbReference type="PANTHER" id="PTHR24198">
    <property type="entry name" value="ANKYRIN REPEAT AND PROTEIN KINASE DOMAIN-CONTAINING PROTEIN"/>
    <property type="match status" value="1"/>
</dbReference>
<accession>A0ABR2H977</accession>
<comment type="caution">
    <text evidence="6">The sequence shown here is derived from an EMBL/GenBank/DDBJ whole genome shotgun (WGS) entry which is preliminary data.</text>
</comment>
<dbReference type="Pfam" id="PF12796">
    <property type="entry name" value="Ank_2"/>
    <property type="match status" value="2"/>
</dbReference>
<proteinExistence type="predicted"/>
<dbReference type="Proteomes" id="UP001470230">
    <property type="component" value="Unassembled WGS sequence"/>
</dbReference>
<feature type="repeat" description="ANK" evidence="3">
    <location>
        <begin position="246"/>
        <end position="278"/>
    </location>
</feature>
<keyword evidence="1" id="KW-0677">Repeat</keyword>
<sequence>MGCNASITNDTIQQITNQQIQQIKDETISPLSFQFFLNNFYFVSRYEKFYTDLPLNKQLFVLEKVGPLTKEECSVVVENYCKNAESEEGLASSLQQISRKMICQTRVQGSDEDVFIPVGLDQKLWKSIMQKRYETKYGNFKMNKSFVDWSDNEITKDRDIFLGEMQTQLQKVDHTKDLSLLIQNNTIDTLWTKNINQEENPEIKKNVSKPFFWEMNIHDAAFKGKKSSVEYNLSLIPQMLNLPDYKDNTPVHYAAMGNQKSMLIYLKDIGADFTLLNSDGLLPIHLISNKSVITTMKDLGLDINERNAAGESLLDIKTRFFDKSMIKSMLALGINILEPNPKGAFWIQTALHKEYYAGAMKEEKFVNFVRKQLISNKNAPWNDDPIYQEIIARKDRTHVKEDQEDLHLSVLAQDIPRINVLLALGTKADEVLETGSTNLYICAKKGLTESARVLSQNYCNTNFTNSQHENTFWVAAINEHFDTALVLRDNGADMNMVDVNNETILHNVYRRKITNIFNFLLEAGASPNVKNGKCQTVTFIAFLNRDDEIAEMLQDKYKGDINAQDHKFNSLVHLAFIQKDFQRIEYLSKRHINMDLKNNKGHSILMMAFFDEVNFQTWDFLLEMGSNISTTDYQNNSMLHHLFFMKEAREDVFRYLMNKQIDYDIENNHGQFAISIAIEMSHDKFGFELLDLNCKILDQKSIHEPIVEALKRGSQQWFEALVDHGADGMNEKVGVISRYINSGFFDYKVFKKIPRMNIFLEAPLQMAIYKQFEQCADDLWNMANTNSLKVKIANNIDAYGRVLISAAIIMKNERFVDLLLNDKYDCETPDNDGRTPFIHACMVDVLKWMGKLFLIIPLSNANMKDNDNCSALTYAANNKRREFCDHLFIKGIDIYNIKTDYNGIIGHYRDLMERYNKAKNEAYENYNDAKSALYEVERDVEEVERRRRELQSQISSLNSQIRSFNNNEYSSRSEYDRLQSEIRDCERSERKYIEFAQRIERDYIHAKDVCDYYERCYDAIISMTRKDILNDIGHIESLACRSREIGKREFHIDWAAIGALALGVLLFL</sequence>
<dbReference type="EMBL" id="JAPFFF010000455">
    <property type="protein sequence ID" value="KAK8834253.1"/>
    <property type="molecule type" value="Genomic_DNA"/>
</dbReference>
<name>A0ABR2H977_9EUKA</name>
<protein>
    <submittedName>
        <fullName evidence="6">Transient receptor putative cation channel subfamily A member 1</fullName>
    </submittedName>
</protein>
<keyword evidence="2 3" id="KW-0040">ANK repeat</keyword>
<dbReference type="EMBL" id="JAPFFF010000037">
    <property type="protein sequence ID" value="KAK8842770.1"/>
    <property type="molecule type" value="Genomic_DNA"/>
</dbReference>